<dbReference type="SUPFAM" id="SSF52047">
    <property type="entry name" value="RNI-like"/>
    <property type="match status" value="1"/>
</dbReference>
<reference evidence="1" key="1">
    <citation type="submission" date="2022-07" db="EMBL/GenBank/DDBJ databases">
        <title>Genome Sequence of Agrocybe chaxingu.</title>
        <authorList>
            <person name="Buettner E."/>
        </authorList>
    </citation>
    <scope>NUCLEOTIDE SEQUENCE</scope>
    <source>
        <strain evidence="1">MP-N11</strain>
    </source>
</reference>
<dbReference type="EMBL" id="JANKHO010000909">
    <property type="protein sequence ID" value="KAJ3505218.1"/>
    <property type="molecule type" value="Genomic_DNA"/>
</dbReference>
<organism evidence="1 2">
    <name type="scientific">Agrocybe chaxingu</name>
    <dbReference type="NCBI Taxonomy" id="84603"/>
    <lineage>
        <taxon>Eukaryota</taxon>
        <taxon>Fungi</taxon>
        <taxon>Dikarya</taxon>
        <taxon>Basidiomycota</taxon>
        <taxon>Agaricomycotina</taxon>
        <taxon>Agaricomycetes</taxon>
        <taxon>Agaricomycetidae</taxon>
        <taxon>Agaricales</taxon>
        <taxon>Agaricineae</taxon>
        <taxon>Strophariaceae</taxon>
        <taxon>Agrocybe</taxon>
    </lineage>
</organism>
<evidence type="ECO:0008006" key="3">
    <source>
        <dbReference type="Google" id="ProtNLM"/>
    </source>
</evidence>
<dbReference type="AlphaFoldDB" id="A0A9W8K495"/>
<evidence type="ECO:0000313" key="2">
    <source>
        <dbReference type="Proteomes" id="UP001148786"/>
    </source>
</evidence>
<protein>
    <recommendedName>
        <fullName evidence="3">F-box domain-containing protein</fullName>
    </recommendedName>
</protein>
<proteinExistence type="predicted"/>
<name>A0A9W8K495_9AGAR</name>
<dbReference type="Proteomes" id="UP001148786">
    <property type="component" value="Unassembled WGS sequence"/>
</dbReference>
<dbReference type="Gene3D" id="1.20.1280.50">
    <property type="match status" value="1"/>
</dbReference>
<dbReference type="OrthoDB" id="2999674at2759"/>
<keyword evidence="2" id="KW-1185">Reference proteome</keyword>
<dbReference type="Gene3D" id="3.80.10.10">
    <property type="entry name" value="Ribonuclease Inhibitor"/>
    <property type="match status" value="1"/>
</dbReference>
<accession>A0A9W8K495</accession>
<dbReference type="InterPro" id="IPR032675">
    <property type="entry name" value="LRR_dom_sf"/>
</dbReference>
<evidence type="ECO:0000313" key="1">
    <source>
        <dbReference type="EMBL" id="KAJ3505218.1"/>
    </source>
</evidence>
<sequence length="496" mass="55997">MKKLYEKRYLIKTLRNKFHDKLAAALPVELLSRIFVFCIEDHSVPIKRHTALNLHDPPYRRRTRPTGFILGAVCKRWQEIARSTPQLWTTVSVKIKEGDIDFCAQFTRDWLSRTGNLPLTLDIYQPEDTQTIFGPPPAFDASPIFDKINAHSSQWATISANVHSNLMRLLHGDENGAPRLHTLDIATINHHPFHQHLIPPIVFALSGPTPGPTRVTLHHIRFPSAIVVWEAITYLDIQEAPIAECYAILQRATRLIECYIQEIELPGLESVSPPHPFLLPQLKVLHILWNDAKEILLNALTLPSLTSLHSDGPLSTLPSLITRSACKSTLTKLGVSDMEASMADLMRALESVPMLTQLAISGIKLDDTLFDRLASTAFFDPAQVHANADNMFLPHLTSLTLVSDPALFSFEAIAPIFISKHEHEQERRKRRPLSRFWLEVRDPNDGNMPLQWHIIDPVHPVEVDLLRTIKDGGVDLQIYDGKGVDLFMYDADESDG</sequence>
<comment type="caution">
    <text evidence="1">The sequence shown here is derived from an EMBL/GenBank/DDBJ whole genome shotgun (WGS) entry which is preliminary data.</text>
</comment>
<gene>
    <name evidence="1" type="ORF">NLJ89_g7533</name>
</gene>